<sequence>MDRTRVGLPNAASILLIALLLTTSEIYVTLSAAAVLQDTRMAVPSSDQSIKLKVEITDTKFHLTCEVTGINGPVDDQKIRFFCPAIEKLGDPCFSDCNPHCSMSSDKCLLAHPVLNSSVRCKESKPFPGAKFIDLYFDNSQAELAGEWYCRFQTAISSKTSISRREKNPPAVLATTAAPQISAATKKPVPQPVPTNPPPVVVLPPTRPPSPNGGLPDSTTNTEAVDKTTSYDSRFLPFARADFVFGVPALLLASLIVNLAFCIRCCLAKYYVSLRRRKREPPGCLAHCLCVSTVQVVEKDLANQAGSGATGAGGEDMYEEVLPRMARHQPQRSSVRTMETTYIEAPGMHRSRTLPPVVGQTQASLYYLQGVSDSMSRILYDDVPPASSRHSSRPSSPYGQLMSGRNSHSRSSLRGVGAKQQQLQQQFAGGGVNNSANSIPAVPEESTPFVADAQPEEDDQDNGSDYSGATRLELSRMMLRKADTLLREANSLLRDTAHGDAAGEGGNQLHSTD</sequence>
<evidence type="ECO:0000256" key="2">
    <source>
        <dbReference type="SAM" id="Phobius"/>
    </source>
</evidence>
<evidence type="ECO:0000313" key="4">
    <source>
        <dbReference type="Proteomes" id="UP000215902"/>
    </source>
</evidence>
<keyword evidence="2" id="KW-1133">Transmembrane helix</keyword>
<reference evidence="3 4" key="1">
    <citation type="submission" date="2017-06" db="EMBL/GenBank/DDBJ databases">
        <title>A platform for efficient transgenesis in Macrostomum lignano, a flatworm model organism for stem cell research.</title>
        <authorList>
            <person name="Berezikov E."/>
        </authorList>
    </citation>
    <scope>NUCLEOTIDE SEQUENCE [LARGE SCALE GENOMIC DNA]</scope>
    <source>
        <strain evidence="3">DV1</strain>
        <tissue evidence="3">Whole organism</tissue>
    </source>
</reference>
<dbReference type="AlphaFoldDB" id="A0A267ES60"/>
<proteinExistence type="predicted"/>
<gene>
    <name evidence="3" type="ORF">BOX15_Mlig014821g1</name>
</gene>
<comment type="caution">
    <text evidence="3">The sequence shown here is derived from an EMBL/GenBank/DDBJ whole genome shotgun (WGS) entry which is preliminary data.</text>
</comment>
<organism evidence="3 4">
    <name type="scientific">Macrostomum lignano</name>
    <dbReference type="NCBI Taxonomy" id="282301"/>
    <lineage>
        <taxon>Eukaryota</taxon>
        <taxon>Metazoa</taxon>
        <taxon>Spiralia</taxon>
        <taxon>Lophotrochozoa</taxon>
        <taxon>Platyhelminthes</taxon>
        <taxon>Rhabditophora</taxon>
        <taxon>Macrostomorpha</taxon>
        <taxon>Macrostomida</taxon>
        <taxon>Macrostomidae</taxon>
        <taxon>Macrostomum</taxon>
    </lineage>
</organism>
<feature type="transmembrane region" description="Helical" evidence="2">
    <location>
        <begin position="243"/>
        <end position="267"/>
    </location>
</feature>
<feature type="compositionally biased region" description="Low complexity" evidence="1">
    <location>
        <begin position="384"/>
        <end position="397"/>
    </location>
</feature>
<accession>A0A267ES60</accession>
<protein>
    <submittedName>
        <fullName evidence="3">Uncharacterized protein</fullName>
    </submittedName>
</protein>
<feature type="region of interest" description="Disordered" evidence="1">
    <location>
        <begin position="382"/>
        <end position="446"/>
    </location>
</feature>
<keyword evidence="2" id="KW-0812">Transmembrane</keyword>
<keyword evidence="2" id="KW-0472">Membrane</keyword>
<dbReference type="OrthoDB" id="6236891at2759"/>
<evidence type="ECO:0000256" key="1">
    <source>
        <dbReference type="SAM" id="MobiDB-lite"/>
    </source>
</evidence>
<evidence type="ECO:0000313" key="3">
    <source>
        <dbReference type="EMBL" id="PAA63717.1"/>
    </source>
</evidence>
<dbReference type="EMBL" id="NIVC01001818">
    <property type="protein sequence ID" value="PAA63717.1"/>
    <property type="molecule type" value="Genomic_DNA"/>
</dbReference>
<keyword evidence="4" id="KW-1185">Reference proteome</keyword>
<name>A0A267ES60_9PLAT</name>
<dbReference type="Proteomes" id="UP000215902">
    <property type="component" value="Unassembled WGS sequence"/>
</dbReference>
<feature type="compositionally biased region" description="Polar residues" evidence="1">
    <location>
        <begin position="403"/>
        <end position="412"/>
    </location>
</feature>